<protein>
    <submittedName>
        <fullName evidence="1">Uncharacterized protein</fullName>
    </submittedName>
</protein>
<dbReference type="RefSeq" id="WP_004808212.1">
    <property type="nucleotide sequence ID" value="NZ_JH815217.1"/>
</dbReference>
<reference evidence="1 2" key="1">
    <citation type="submission" date="2012-07" db="EMBL/GenBank/DDBJ databases">
        <title>The Genome Sequence of Actinomyces neuii subsp. anitratus BVS029A5.</title>
        <authorList>
            <consortium name="The Broad Institute Genome Sequencing Platform"/>
            <person name="Earl A."/>
            <person name="Ward D."/>
            <person name="Feldgarden M."/>
            <person name="Gevers D."/>
            <person name="Saerens B."/>
            <person name="Vaneechoutte M."/>
            <person name="Walker B."/>
            <person name="Young S.K."/>
            <person name="Zeng Q."/>
            <person name="Gargeya S."/>
            <person name="Fitzgerald M."/>
            <person name="Haas B."/>
            <person name="Abouelleil A."/>
            <person name="Alvarado L."/>
            <person name="Arachchi H.M."/>
            <person name="Berlin A."/>
            <person name="Chapman S.B."/>
            <person name="Goldberg J."/>
            <person name="Griggs A."/>
            <person name="Gujja S."/>
            <person name="Hansen M."/>
            <person name="Howarth C."/>
            <person name="Imamovic A."/>
            <person name="Larimer J."/>
            <person name="McCowen C."/>
            <person name="Montmayeur A."/>
            <person name="Murphy C."/>
            <person name="Neiman D."/>
            <person name="Pearson M."/>
            <person name="Priest M."/>
            <person name="Roberts A."/>
            <person name="Saif S."/>
            <person name="Shea T."/>
            <person name="Sisk P."/>
            <person name="Sykes S."/>
            <person name="Wortman J."/>
            <person name="Nusbaum C."/>
            <person name="Birren B."/>
        </authorList>
    </citation>
    <scope>NUCLEOTIDE SEQUENCE [LARGE SCALE GENOMIC DNA]</scope>
    <source>
        <strain evidence="1 2">BVS029A5</strain>
    </source>
</reference>
<comment type="caution">
    <text evidence="1">The sequence shown here is derived from an EMBL/GenBank/DDBJ whole genome shotgun (WGS) entry which is preliminary data.</text>
</comment>
<name>K0YZX2_9ACTO</name>
<proteinExistence type="predicted"/>
<dbReference type="AlphaFoldDB" id="K0YZX2"/>
<evidence type="ECO:0000313" key="2">
    <source>
        <dbReference type="Proteomes" id="UP000006075"/>
    </source>
</evidence>
<organism evidence="1 2">
    <name type="scientific">Winkia neuii BV029A5</name>
    <dbReference type="NCBI Taxonomy" id="888439"/>
    <lineage>
        <taxon>Bacteria</taxon>
        <taxon>Bacillati</taxon>
        <taxon>Actinomycetota</taxon>
        <taxon>Actinomycetes</taxon>
        <taxon>Actinomycetales</taxon>
        <taxon>Actinomycetaceae</taxon>
        <taxon>Winkia</taxon>
    </lineage>
</organism>
<evidence type="ECO:0000313" key="1">
    <source>
        <dbReference type="EMBL" id="EJZ85319.1"/>
    </source>
</evidence>
<sequence>MLGIDKYEPRGNSSTYPSAWQMHQFNRVIFDLKGGTWTDPRKSDVDFNDPNRYALFTAPFRTVYKPSAPVREDYTFVG</sequence>
<accession>K0YZX2</accession>
<dbReference type="HOGENOM" id="CLU_2614057_0_0_11"/>
<gene>
    <name evidence="1" type="ORF">HMPREF9240_01806</name>
</gene>
<dbReference type="EMBL" id="AGWP01000009">
    <property type="protein sequence ID" value="EJZ85319.1"/>
    <property type="molecule type" value="Genomic_DNA"/>
</dbReference>
<dbReference type="Proteomes" id="UP000006075">
    <property type="component" value="Unassembled WGS sequence"/>
</dbReference>
<keyword evidence="2" id="KW-1185">Reference proteome</keyword>
<dbReference type="PATRIC" id="fig|888439.3.peg.1815"/>